<dbReference type="Pfam" id="PF07729">
    <property type="entry name" value="FCD"/>
    <property type="match status" value="1"/>
</dbReference>
<dbReference type="InterPro" id="IPR000524">
    <property type="entry name" value="Tscrpt_reg_HTH_GntR"/>
</dbReference>
<dbReference type="Pfam" id="PF00392">
    <property type="entry name" value="GntR"/>
    <property type="match status" value="1"/>
</dbReference>
<dbReference type="SUPFAM" id="SSF48008">
    <property type="entry name" value="GntR ligand-binding domain-like"/>
    <property type="match status" value="1"/>
</dbReference>
<dbReference type="Proteomes" id="UP000199101">
    <property type="component" value="Unassembled WGS sequence"/>
</dbReference>
<dbReference type="InterPro" id="IPR008920">
    <property type="entry name" value="TF_FadR/GntR_C"/>
</dbReference>
<keyword evidence="1" id="KW-0805">Transcription regulation</keyword>
<proteinExistence type="predicted"/>
<evidence type="ECO:0000313" key="6">
    <source>
        <dbReference type="Proteomes" id="UP000199101"/>
    </source>
</evidence>
<organism evidence="5 6">
    <name type="scientific">Rhizobium multihospitium</name>
    <dbReference type="NCBI Taxonomy" id="410764"/>
    <lineage>
        <taxon>Bacteria</taxon>
        <taxon>Pseudomonadati</taxon>
        <taxon>Pseudomonadota</taxon>
        <taxon>Alphaproteobacteria</taxon>
        <taxon>Hyphomicrobiales</taxon>
        <taxon>Rhizobiaceae</taxon>
        <taxon>Rhizobium/Agrobacterium group</taxon>
        <taxon>Rhizobium</taxon>
    </lineage>
</organism>
<dbReference type="InterPro" id="IPR036388">
    <property type="entry name" value="WH-like_DNA-bd_sf"/>
</dbReference>
<sequence>MTKLKEGNAKLPRSNLATQVAHEIRNGVLNGTFPLGSQLNEAELAERFGVSRGPVREALARLAQEGIVNSLPHRGVFVPELTESDVIDIYLVRQPLELTAMEKIMGRAEKRIAVHRELSAIAARMERARLSRHWSLIAELDMQFHRTLVDAAESPRLSRVYATVQAETKLCLHKLMGGYKGNDALVQEHQLLADLVLSGTLDAGIAELRRHFGNPVETMRKAIQARKDVPSAA</sequence>
<reference evidence="6" key="1">
    <citation type="submission" date="2016-08" db="EMBL/GenBank/DDBJ databases">
        <authorList>
            <person name="Varghese N."/>
            <person name="Submissions Spin"/>
        </authorList>
    </citation>
    <scope>NUCLEOTIDE SEQUENCE [LARGE SCALE GENOMIC DNA]</scope>
    <source>
        <strain evidence="6">HAMBI 2975</strain>
    </source>
</reference>
<dbReference type="OrthoDB" id="7192778at2"/>
<dbReference type="RefSeq" id="WP_092713154.1">
    <property type="nucleotide sequence ID" value="NZ_FMAG01000004.1"/>
</dbReference>
<dbReference type="InterPro" id="IPR036390">
    <property type="entry name" value="WH_DNA-bd_sf"/>
</dbReference>
<dbReference type="AlphaFoldDB" id="A0A1C3VY27"/>
<keyword evidence="6" id="KW-1185">Reference proteome</keyword>
<name>A0A1C3VY27_9HYPH</name>
<dbReference type="PRINTS" id="PR00035">
    <property type="entry name" value="HTHGNTR"/>
</dbReference>
<dbReference type="Gene3D" id="1.10.10.10">
    <property type="entry name" value="Winged helix-like DNA-binding domain superfamily/Winged helix DNA-binding domain"/>
    <property type="match status" value="1"/>
</dbReference>
<feature type="domain" description="HTH gntR-type" evidence="4">
    <location>
        <begin position="14"/>
        <end position="81"/>
    </location>
</feature>
<gene>
    <name evidence="5" type="ORF">GA0061103_4488</name>
</gene>
<dbReference type="PANTHER" id="PTHR43537">
    <property type="entry name" value="TRANSCRIPTIONAL REGULATOR, GNTR FAMILY"/>
    <property type="match status" value="1"/>
</dbReference>
<evidence type="ECO:0000313" key="5">
    <source>
        <dbReference type="EMBL" id="SCB32622.1"/>
    </source>
</evidence>
<dbReference type="STRING" id="410764.GA0061103_4488"/>
<dbReference type="SMART" id="SM00895">
    <property type="entry name" value="FCD"/>
    <property type="match status" value="1"/>
</dbReference>
<evidence type="ECO:0000259" key="4">
    <source>
        <dbReference type="PROSITE" id="PS50949"/>
    </source>
</evidence>
<accession>A0A1C3VY27</accession>
<dbReference type="PANTHER" id="PTHR43537:SF45">
    <property type="entry name" value="GNTR FAMILY REGULATORY PROTEIN"/>
    <property type="match status" value="1"/>
</dbReference>
<evidence type="ECO:0000256" key="1">
    <source>
        <dbReference type="ARBA" id="ARBA00023015"/>
    </source>
</evidence>
<dbReference type="GO" id="GO:0003677">
    <property type="term" value="F:DNA binding"/>
    <property type="evidence" value="ECO:0007669"/>
    <property type="project" value="UniProtKB-KW"/>
</dbReference>
<dbReference type="SUPFAM" id="SSF46785">
    <property type="entry name" value="Winged helix' DNA-binding domain"/>
    <property type="match status" value="1"/>
</dbReference>
<keyword evidence="2 5" id="KW-0238">DNA-binding</keyword>
<dbReference type="InterPro" id="IPR011711">
    <property type="entry name" value="GntR_C"/>
</dbReference>
<keyword evidence="3" id="KW-0804">Transcription</keyword>
<evidence type="ECO:0000256" key="2">
    <source>
        <dbReference type="ARBA" id="ARBA00023125"/>
    </source>
</evidence>
<protein>
    <submittedName>
        <fullName evidence="5">DNA-binding transcriptional regulator, GntR family</fullName>
    </submittedName>
</protein>
<dbReference type="SMART" id="SM00345">
    <property type="entry name" value="HTH_GNTR"/>
    <property type="match status" value="1"/>
</dbReference>
<dbReference type="Gene3D" id="1.20.120.530">
    <property type="entry name" value="GntR ligand-binding domain-like"/>
    <property type="match status" value="1"/>
</dbReference>
<dbReference type="CDD" id="cd07377">
    <property type="entry name" value="WHTH_GntR"/>
    <property type="match status" value="1"/>
</dbReference>
<dbReference type="PROSITE" id="PS50949">
    <property type="entry name" value="HTH_GNTR"/>
    <property type="match status" value="1"/>
</dbReference>
<dbReference type="EMBL" id="FMAG01000004">
    <property type="protein sequence ID" value="SCB32622.1"/>
    <property type="molecule type" value="Genomic_DNA"/>
</dbReference>
<evidence type="ECO:0000256" key="3">
    <source>
        <dbReference type="ARBA" id="ARBA00023163"/>
    </source>
</evidence>
<dbReference type="GO" id="GO:0003700">
    <property type="term" value="F:DNA-binding transcription factor activity"/>
    <property type="evidence" value="ECO:0007669"/>
    <property type="project" value="InterPro"/>
</dbReference>